<feature type="transmembrane region" description="Helical" evidence="1">
    <location>
        <begin position="69"/>
        <end position="89"/>
    </location>
</feature>
<evidence type="ECO:0000313" key="2">
    <source>
        <dbReference type="EMBL" id="KAK0718307.1"/>
    </source>
</evidence>
<comment type="caution">
    <text evidence="2">The sequence shown here is derived from an EMBL/GenBank/DDBJ whole genome shotgun (WGS) entry which is preliminary data.</text>
</comment>
<proteinExistence type="predicted"/>
<keyword evidence="1" id="KW-1133">Transmembrane helix</keyword>
<evidence type="ECO:0000313" key="3">
    <source>
        <dbReference type="Proteomes" id="UP001172101"/>
    </source>
</evidence>
<protein>
    <submittedName>
        <fullName evidence="2">Uncharacterized protein</fullName>
    </submittedName>
</protein>
<gene>
    <name evidence="2" type="ORF">B0T26DRAFT_325355</name>
</gene>
<evidence type="ECO:0000256" key="1">
    <source>
        <dbReference type="SAM" id="Phobius"/>
    </source>
</evidence>
<reference evidence="2" key="1">
    <citation type="submission" date="2023-06" db="EMBL/GenBank/DDBJ databases">
        <title>Genome-scale phylogeny and comparative genomics of the fungal order Sordariales.</title>
        <authorList>
            <consortium name="Lawrence Berkeley National Laboratory"/>
            <person name="Hensen N."/>
            <person name="Bonometti L."/>
            <person name="Westerberg I."/>
            <person name="Brannstrom I.O."/>
            <person name="Guillou S."/>
            <person name="Cros-Aarteil S."/>
            <person name="Calhoun S."/>
            <person name="Haridas S."/>
            <person name="Kuo A."/>
            <person name="Mondo S."/>
            <person name="Pangilinan J."/>
            <person name="Riley R."/>
            <person name="LaButti K."/>
            <person name="Andreopoulos B."/>
            <person name="Lipzen A."/>
            <person name="Chen C."/>
            <person name="Yanf M."/>
            <person name="Daum C."/>
            <person name="Ng V."/>
            <person name="Clum A."/>
            <person name="Steindorff A."/>
            <person name="Ohm R."/>
            <person name="Martin F."/>
            <person name="Silar P."/>
            <person name="Natvig D."/>
            <person name="Lalanne C."/>
            <person name="Gautier V."/>
            <person name="Ament-velasquez S.L."/>
            <person name="Kruys A."/>
            <person name="Hutchinson M.I."/>
            <person name="Powell A.J."/>
            <person name="Barry K."/>
            <person name="Miller A.N."/>
            <person name="Grigoriev I.V."/>
            <person name="Debuchy R."/>
            <person name="Gladieux P."/>
            <person name="Thoren M.H."/>
            <person name="Johannesson H."/>
        </authorList>
    </citation>
    <scope>NUCLEOTIDE SEQUENCE</scope>
    <source>
        <strain evidence="2">SMH2392-1A</strain>
    </source>
</reference>
<feature type="transmembrane region" description="Helical" evidence="1">
    <location>
        <begin position="34"/>
        <end position="57"/>
    </location>
</feature>
<feature type="transmembrane region" description="Helical" evidence="1">
    <location>
        <begin position="110"/>
        <end position="129"/>
    </location>
</feature>
<keyword evidence="1" id="KW-0472">Membrane</keyword>
<dbReference type="EMBL" id="JAUIRO010000004">
    <property type="protein sequence ID" value="KAK0718307.1"/>
    <property type="molecule type" value="Genomic_DNA"/>
</dbReference>
<keyword evidence="3" id="KW-1185">Reference proteome</keyword>
<keyword evidence="1" id="KW-0812">Transmembrane</keyword>
<organism evidence="2 3">
    <name type="scientific">Lasiosphaeria miniovina</name>
    <dbReference type="NCBI Taxonomy" id="1954250"/>
    <lineage>
        <taxon>Eukaryota</taxon>
        <taxon>Fungi</taxon>
        <taxon>Dikarya</taxon>
        <taxon>Ascomycota</taxon>
        <taxon>Pezizomycotina</taxon>
        <taxon>Sordariomycetes</taxon>
        <taxon>Sordariomycetidae</taxon>
        <taxon>Sordariales</taxon>
        <taxon>Lasiosphaeriaceae</taxon>
        <taxon>Lasiosphaeria</taxon>
    </lineage>
</organism>
<dbReference type="Proteomes" id="UP001172101">
    <property type="component" value="Unassembled WGS sequence"/>
</dbReference>
<feature type="transmembrane region" description="Helical" evidence="1">
    <location>
        <begin position="135"/>
        <end position="156"/>
    </location>
</feature>
<sequence length="170" mass="18639">MAVYILNILSHFELKKTPLEDGAIQLLRSYPGCVILSVCWLFLTPIGIALVTLVNIARDGHAILAPYGLDFLFGLKGLTTLSVGVLKFATFNYDVNRAIRSTFPTWSHPLTIGLVLYLIHIGLEIGVAIKHGPEFLWAAPATLHLLISIFVIIGLIRLKNARSRRGPVAA</sequence>
<dbReference type="RefSeq" id="XP_060297100.1">
    <property type="nucleotide sequence ID" value="XM_060434381.1"/>
</dbReference>
<dbReference type="AlphaFoldDB" id="A0AA40ALZ9"/>
<dbReference type="GeneID" id="85317651"/>
<name>A0AA40ALZ9_9PEZI</name>
<accession>A0AA40ALZ9</accession>